<accession>A0ACC1R0A9</accession>
<comment type="caution">
    <text evidence="1">The sequence shown here is derived from an EMBL/GenBank/DDBJ whole genome shotgun (WGS) entry which is preliminary data.</text>
</comment>
<proteinExistence type="predicted"/>
<name>A0ACC1R0A9_9HYPO</name>
<dbReference type="Proteomes" id="UP001148737">
    <property type="component" value="Unassembled WGS sequence"/>
</dbReference>
<keyword evidence="2" id="KW-1185">Reference proteome</keyword>
<evidence type="ECO:0000313" key="2">
    <source>
        <dbReference type="Proteomes" id="UP001148737"/>
    </source>
</evidence>
<reference evidence="1" key="1">
    <citation type="submission" date="2022-07" db="EMBL/GenBank/DDBJ databases">
        <title>Genome Sequence of Lecanicillium saksenae.</title>
        <authorList>
            <person name="Buettner E."/>
        </authorList>
    </citation>
    <scope>NUCLEOTIDE SEQUENCE</scope>
    <source>
        <strain evidence="1">VT-O1</strain>
    </source>
</reference>
<organism evidence="1 2">
    <name type="scientific">Lecanicillium saksenae</name>
    <dbReference type="NCBI Taxonomy" id="468837"/>
    <lineage>
        <taxon>Eukaryota</taxon>
        <taxon>Fungi</taxon>
        <taxon>Dikarya</taxon>
        <taxon>Ascomycota</taxon>
        <taxon>Pezizomycotina</taxon>
        <taxon>Sordariomycetes</taxon>
        <taxon>Hypocreomycetidae</taxon>
        <taxon>Hypocreales</taxon>
        <taxon>Cordycipitaceae</taxon>
        <taxon>Lecanicillium</taxon>
    </lineage>
</organism>
<sequence length="358" mass="38625">MLFSAVHTFFIFSILGAFGQAAYLNQCEPNSWEKLSPLLSPRQEHGTVALNETTIAILGGITAERNVWASTASMEFYDIPSNRWYTVTPAPMKVNHPNLAAVDGIIYLLGGLTEGPTVQEEAINWVATSESYRYDPKLGVWERLEPMPPGTERGSALVGVHGDMIYLAGGMTVLQVSYQDTVSTVTAFNTTSGKWQRLPPLAANIPQGRQHGFASVIDDALYVIGGRWFGQMNVQDSVFVLELNNQAPGWQVSDASMPVARGGLCGASIGCKIYAFGGEGNPNTYNGVFNQTEVFDTNGQKWADLAPMAVPRHGTNAVAVGNRIYIPGGGLQQDAKPVVYGGVISLQNTTAYFDAFCS</sequence>
<protein>
    <submittedName>
        <fullName evidence="1">Uncharacterized protein</fullName>
    </submittedName>
</protein>
<dbReference type="EMBL" id="JANAKD010000244">
    <property type="protein sequence ID" value="KAJ3495832.1"/>
    <property type="molecule type" value="Genomic_DNA"/>
</dbReference>
<evidence type="ECO:0000313" key="1">
    <source>
        <dbReference type="EMBL" id="KAJ3495832.1"/>
    </source>
</evidence>
<gene>
    <name evidence="1" type="ORF">NLG97_g3111</name>
</gene>